<dbReference type="Proteomes" id="UP000593812">
    <property type="component" value="Chromosome"/>
</dbReference>
<dbReference type="GeneID" id="69465827"/>
<dbReference type="EMBL" id="JAWJYY010000001">
    <property type="protein sequence ID" value="MDV4315595.1"/>
    <property type="molecule type" value="Genomic_DNA"/>
</dbReference>
<dbReference type="AlphaFoldDB" id="A0A0F3LQ92"/>
<evidence type="ECO:0000313" key="1">
    <source>
        <dbReference type="EMBL" id="MDV4315595.1"/>
    </source>
</evidence>
<sequence length="77" mass="8998">MKTIVKYMVLKDLDYQLGTLLFQEELQADALYFDQIPEVISYQNHQFKVISKELKRVQNAAEPENLQRIIVKVVTVA</sequence>
<organism evidence="2 4">
    <name type="scientific">Acinetobacter indicus</name>
    <dbReference type="NCBI Taxonomy" id="756892"/>
    <lineage>
        <taxon>Bacteria</taxon>
        <taxon>Pseudomonadati</taxon>
        <taxon>Pseudomonadota</taxon>
        <taxon>Gammaproteobacteria</taxon>
        <taxon>Moraxellales</taxon>
        <taxon>Moraxellaceae</taxon>
        <taxon>Acinetobacter</taxon>
    </lineage>
</organism>
<dbReference type="EMBL" id="CP044455">
    <property type="protein sequence ID" value="QIC70292.1"/>
    <property type="molecule type" value="Genomic_DNA"/>
</dbReference>
<dbReference type="KEGG" id="aid:CTZ23_07565"/>
<dbReference type="Proteomes" id="UP001284654">
    <property type="component" value="Unassembled WGS sequence"/>
</dbReference>
<reference evidence="1" key="3">
    <citation type="submission" date="2023-10" db="EMBL/GenBank/DDBJ databases">
        <authorList>
            <person name="Sykes E.M.E."/>
            <person name="Khan I.U.H."/>
            <person name="Kumar A."/>
        </authorList>
    </citation>
    <scope>NUCLEOTIDE SEQUENCE</scope>
    <source>
        <strain evidence="1">IK5</strain>
    </source>
</reference>
<reference evidence="2 4" key="1">
    <citation type="submission" date="2019-09" db="EMBL/GenBank/DDBJ databases">
        <title>Non-baumannii Acinetobacter spp. carrying blaNDM-1 isolated in China.</title>
        <authorList>
            <person name="Cui C."/>
            <person name="Chen C."/>
            <person name="Sun J."/>
            <person name="Liu Y."/>
        </authorList>
    </citation>
    <scope>NUCLEOTIDE SEQUENCE [LARGE SCALE GENOMIC DNA]</scope>
    <source>
        <strain evidence="2 4">B18</strain>
    </source>
</reference>
<evidence type="ECO:0000313" key="4">
    <source>
        <dbReference type="Proteomes" id="UP000503440"/>
    </source>
</evidence>
<gene>
    <name evidence="2" type="ORF">FSC09_07650</name>
    <name evidence="3" type="ORF">G0027_00880</name>
    <name evidence="1" type="ORF">MSG88_07400</name>
</gene>
<evidence type="ECO:0000313" key="2">
    <source>
        <dbReference type="EMBL" id="QIC70292.1"/>
    </source>
</evidence>
<dbReference type="EMBL" id="CP048654">
    <property type="protein sequence ID" value="QOW41522.1"/>
    <property type="molecule type" value="Genomic_DNA"/>
</dbReference>
<name>A0A0F3LQ92_9GAMM</name>
<dbReference type="STRING" id="756892.GCA_001922645_00470"/>
<proteinExistence type="predicted"/>
<dbReference type="RefSeq" id="WP_005177745.1">
    <property type="nucleotide sequence ID" value="NZ_CAXNYR010000004.1"/>
</dbReference>
<evidence type="ECO:0000313" key="5">
    <source>
        <dbReference type="Proteomes" id="UP000593812"/>
    </source>
</evidence>
<protein>
    <submittedName>
        <fullName evidence="2">Uncharacterized protein</fullName>
    </submittedName>
</protein>
<reference evidence="3 5" key="2">
    <citation type="submission" date="2020-02" db="EMBL/GenBank/DDBJ databases">
        <title>Tigecycline-resistant Acinetobacter species from pigs and migratory birds.</title>
        <authorList>
            <person name="Chen C."/>
            <person name="Sun J."/>
            <person name="Liao X.-P."/>
            <person name="Liu Y.-H."/>
        </authorList>
    </citation>
    <scope>NUCLEOTIDE SEQUENCE [LARGE SCALE GENOMIC DNA]</scope>
    <source>
        <strain evidence="3 5">C15_T</strain>
    </source>
</reference>
<accession>A0A0F3LQ92</accession>
<evidence type="ECO:0000313" key="3">
    <source>
        <dbReference type="EMBL" id="QOW41522.1"/>
    </source>
</evidence>
<dbReference type="Proteomes" id="UP000503440">
    <property type="component" value="Chromosome"/>
</dbReference>